<proteinExistence type="predicted"/>
<keyword evidence="2" id="KW-1185">Reference proteome</keyword>
<organism evidence="1 2">
    <name type="scientific">Rhododendron molle</name>
    <name type="common">Chinese azalea</name>
    <name type="synonym">Azalea mollis</name>
    <dbReference type="NCBI Taxonomy" id="49168"/>
    <lineage>
        <taxon>Eukaryota</taxon>
        <taxon>Viridiplantae</taxon>
        <taxon>Streptophyta</taxon>
        <taxon>Embryophyta</taxon>
        <taxon>Tracheophyta</taxon>
        <taxon>Spermatophyta</taxon>
        <taxon>Magnoliopsida</taxon>
        <taxon>eudicotyledons</taxon>
        <taxon>Gunneridae</taxon>
        <taxon>Pentapetalae</taxon>
        <taxon>asterids</taxon>
        <taxon>Ericales</taxon>
        <taxon>Ericaceae</taxon>
        <taxon>Ericoideae</taxon>
        <taxon>Rhodoreae</taxon>
        <taxon>Rhododendron</taxon>
    </lineage>
</organism>
<evidence type="ECO:0000313" key="1">
    <source>
        <dbReference type="EMBL" id="KAI8533478.1"/>
    </source>
</evidence>
<accession>A0ACC0LXH6</accession>
<evidence type="ECO:0000313" key="2">
    <source>
        <dbReference type="Proteomes" id="UP001062846"/>
    </source>
</evidence>
<reference evidence="1" key="1">
    <citation type="submission" date="2022-02" db="EMBL/GenBank/DDBJ databases">
        <title>Plant Genome Project.</title>
        <authorList>
            <person name="Zhang R.-G."/>
        </authorList>
    </citation>
    <scope>NUCLEOTIDE SEQUENCE</scope>
    <source>
        <strain evidence="1">AT1</strain>
    </source>
</reference>
<comment type="caution">
    <text evidence="1">The sequence shown here is derived from an EMBL/GenBank/DDBJ whole genome shotgun (WGS) entry which is preliminary data.</text>
</comment>
<gene>
    <name evidence="1" type="ORF">RHMOL_Rhmol10G0013900</name>
</gene>
<dbReference type="Proteomes" id="UP001062846">
    <property type="component" value="Chromosome 10"/>
</dbReference>
<protein>
    <submittedName>
        <fullName evidence="1">Uncharacterized protein</fullName>
    </submittedName>
</protein>
<name>A0ACC0LXH6_RHOML</name>
<dbReference type="EMBL" id="CM046397">
    <property type="protein sequence ID" value="KAI8533478.1"/>
    <property type="molecule type" value="Genomic_DNA"/>
</dbReference>
<sequence length="182" mass="20898">MADQPSNKRLKSTFSTHNNAPIWIIEEDESPKSEEKTPEGEKLYKWVGQVTEPNQWESTERHPGWKFHISPVDGPNMLPDKITVVHEENDENFCLMPPIKYFDECGDPVYYFADPVTGHKYWDECNCDGCYEDYLLDNEGISPHRLQEQHAEGEKAKAHKGKQKLDEVGPPSIPINPTHPIP</sequence>